<dbReference type="Gene3D" id="2.10.70.100">
    <property type="match status" value="1"/>
</dbReference>
<dbReference type="PANTHER" id="PTHR43156">
    <property type="entry name" value="STAGE II SPORULATION PROTEIN E-RELATED"/>
    <property type="match status" value="1"/>
</dbReference>
<dbReference type="KEGG" id="atq:GH723_17880"/>
<evidence type="ECO:0000313" key="4">
    <source>
        <dbReference type="Proteomes" id="UP000334019"/>
    </source>
</evidence>
<dbReference type="InterPro" id="IPR000014">
    <property type="entry name" value="PAS"/>
</dbReference>
<evidence type="ECO:0000259" key="2">
    <source>
        <dbReference type="PROSITE" id="PS51746"/>
    </source>
</evidence>
<dbReference type="SUPFAM" id="SSF55785">
    <property type="entry name" value="PYP-like sensor domain (PAS domain)"/>
    <property type="match status" value="1"/>
</dbReference>
<dbReference type="Pfam" id="PF13185">
    <property type="entry name" value="GAF_2"/>
    <property type="match status" value="1"/>
</dbReference>
<dbReference type="SUPFAM" id="SSF55781">
    <property type="entry name" value="GAF domain-like"/>
    <property type="match status" value="1"/>
</dbReference>
<name>A0A5Q2RQW0_9ACTN</name>
<dbReference type="InterPro" id="IPR001932">
    <property type="entry name" value="PPM-type_phosphatase-like_dom"/>
</dbReference>
<proteinExistence type="predicted"/>
<dbReference type="Pfam" id="PF08447">
    <property type="entry name" value="PAS_3"/>
    <property type="match status" value="1"/>
</dbReference>
<dbReference type="InterPro" id="IPR003018">
    <property type="entry name" value="GAF"/>
</dbReference>
<dbReference type="Gene3D" id="3.30.450.20">
    <property type="entry name" value="PAS domain"/>
    <property type="match status" value="1"/>
</dbReference>
<dbReference type="InterPro" id="IPR035965">
    <property type="entry name" value="PAS-like_dom_sf"/>
</dbReference>
<dbReference type="Gene3D" id="3.60.40.10">
    <property type="entry name" value="PPM-type phosphatase domain"/>
    <property type="match status" value="1"/>
</dbReference>
<dbReference type="CDD" id="cd00130">
    <property type="entry name" value="PAS"/>
    <property type="match status" value="1"/>
</dbReference>
<dbReference type="SMART" id="SM00331">
    <property type="entry name" value="PP2C_SIG"/>
    <property type="match status" value="1"/>
</dbReference>
<dbReference type="InterPro" id="IPR052016">
    <property type="entry name" value="Bact_Sigma-Reg"/>
</dbReference>
<keyword evidence="1" id="KW-0378">Hydrolase</keyword>
<dbReference type="InterPro" id="IPR013655">
    <property type="entry name" value="PAS_fold_3"/>
</dbReference>
<dbReference type="SUPFAM" id="SSF81606">
    <property type="entry name" value="PP2C-like"/>
    <property type="match status" value="1"/>
</dbReference>
<dbReference type="PROSITE" id="PS51746">
    <property type="entry name" value="PPM_2"/>
    <property type="match status" value="1"/>
</dbReference>
<accession>A0A5Q2RQW0</accession>
<evidence type="ECO:0000256" key="1">
    <source>
        <dbReference type="ARBA" id="ARBA00022801"/>
    </source>
</evidence>
<dbReference type="GO" id="GO:0016791">
    <property type="term" value="F:phosphatase activity"/>
    <property type="evidence" value="ECO:0007669"/>
    <property type="project" value="TreeGrafter"/>
</dbReference>
<dbReference type="InterPro" id="IPR029016">
    <property type="entry name" value="GAF-like_dom_sf"/>
</dbReference>
<dbReference type="Proteomes" id="UP000334019">
    <property type="component" value="Chromosome"/>
</dbReference>
<reference evidence="3 4" key="1">
    <citation type="submission" date="2019-11" db="EMBL/GenBank/DDBJ databases">
        <authorList>
            <person name="He Y."/>
        </authorList>
    </citation>
    <scope>NUCLEOTIDE SEQUENCE [LARGE SCALE GENOMIC DNA]</scope>
    <source>
        <strain evidence="3 4">SCSIO 58843</strain>
    </source>
</reference>
<dbReference type="Pfam" id="PF07228">
    <property type="entry name" value="SpoIIE"/>
    <property type="match status" value="1"/>
</dbReference>
<protein>
    <submittedName>
        <fullName evidence="3">SpoIIE family protein phosphatase</fullName>
    </submittedName>
</protein>
<evidence type="ECO:0000313" key="3">
    <source>
        <dbReference type="EMBL" id="QGG96816.1"/>
    </source>
</evidence>
<dbReference type="InterPro" id="IPR036457">
    <property type="entry name" value="PPM-type-like_dom_sf"/>
</dbReference>
<dbReference type="AlphaFoldDB" id="A0A5Q2RQW0"/>
<dbReference type="PANTHER" id="PTHR43156:SF2">
    <property type="entry name" value="STAGE II SPORULATION PROTEIN E"/>
    <property type="match status" value="1"/>
</dbReference>
<dbReference type="NCBIfam" id="TIGR00229">
    <property type="entry name" value="sensory_box"/>
    <property type="match status" value="1"/>
</dbReference>
<dbReference type="EMBL" id="CP045851">
    <property type="protein sequence ID" value="QGG96816.1"/>
    <property type="molecule type" value="Genomic_DNA"/>
</dbReference>
<sequence length="575" mass="62888">MRDPDDTGDGGTGTGSALFQQLRLALDAGGLGTWRSDLRTGHISWDERLERIFGLDPGTFDGTTDMWMERVHPDDRSRILLELGDDAPHPGPFTVRHRVVWPDGTERWIEGWVQAVVEDDEVVGTIGCARDVTRDVVAEAAQRAQVAYLERVADAERLNRERLEFLLQINDALSHASTVQEVMRRVTRAAVPRLGDWCFIHVLPYEGATTALIDAAHSDPEMVESAARLADRMAYDLDATWGASAVIRVGRPEFFPQLDVTRIKGISDNARRILMSMGLRSSIVVPIKLGDRTYGAITFLMTFGSRPYSEQDLMLAESVAGRVALALENLDLVARQVEIAQVLQESLLPGRLPTIPHVELAVRYTPGGEGTEVGGDFYDVFELDDERAWGIAVGDVCGQGPLAAALTGLARHTIRSAAWRDDDPGTVLERLNEAVFRSETDSFCTAVYGVLDAVDRRLRLALGGHPLPILVRPDGSAEQVGSPGLLIGAFEEARTSRFDVDLPSGSFLVLYTDGVTDVPPPHELSPERWAEIVGTSARSARSADHLADLLVDALDALRPARALRDDVALLVLRSV</sequence>
<organism evidence="3 4">
    <name type="scientific">Actinomarinicola tropica</name>
    <dbReference type="NCBI Taxonomy" id="2789776"/>
    <lineage>
        <taxon>Bacteria</taxon>
        <taxon>Bacillati</taxon>
        <taxon>Actinomycetota</taxon>
        <taxon>Acidimicrobiia</taxon>
        <taxon>Acidimicrobiales</taxon>
        <taxon>Iamiaceae</taxon>
        <taxon>Actinomarinicola</taxon>
    </lineage>
</organism>
<dbReference type="RefSeq" id="WP_153760918.1">
    <property type="nucleotide sequence ID" value="NZ_CP045851.1"/>
</dbReference>
<dbReference type="Gene3D" id="3.30.450.40">
    <property type="match status" value="1"/>
</dbReference>
<keyword evidence="4" id="KW-1185">Reference proteome</keyword>
<gene>
    <name evidence="3" type="ORF">GH723_17880</name>
</gene>
<dbReference type="SMART" id="SM00065">
    <property type="entry name" value="GAF"/>
    <property type="match status" value="1"/>
</dbReference>
<feature type="domain" description="PPM-type phosphatase" evidence="2">
    <location>
        <begin position="359"/>
        <end position="574"/>
    </location>
</feature>